<evidence type="ECO:0000259" key="2">
    <source>
        <dbReference type="Pfam" id="PF07811"/>
    </source>
</evidence>
<reference evidence="3 4" key="1">
    <citation type="submission" date="2020-08" db="EMBL/GenBank/DDBJ databases">
        <title>Genomic Encyclopedia of Type Strains, Phase IV (KMG-IV): sequencing the most valuable type-strain genomes for metagenomic binning, comparative biology and taxonomic classification.</title>
        <authorList>
            <person name="Goeker M."/>
        </authorList>
    </citation>
    <scope>NUCLEOTIDE SEQUENCE [LARGE SCALE GENOMIC DNA]</scope>
    <source>
        <strain evidence="3 4">DSM 26385</strain>
    </source>
</reference>
<evidence type="ECO:0000313" key="3">
    <source>
        <dbReference type="EMBL" id="MBB4105026.1"/>
    </source>
</evidence>
<name>A0A7W6K4H0_9HYPH</name>
<protein>
    <submittedName>
        <fullName evidence="3">Flp pilus assembly protein TadG</fullName>
    </submittedName>
</protein>
<dbReference type="AlphaFoldDB" id="A0A7W6K4H0"/>
<keyword evidence="1" id="KW-1133">Transmembrane helix</keyword>
<comment type="caution">
    <text evidence="3">The sequence shown here is derived from an EMBL/GenBank/DDBJ whole genome shotgun (WGS) entry which is preliminary data.</text>
</comment>
<accession>A0A7W6K4H0</accession>
<evidence type="ECO:0000256" key="1">
    <source>
        <dbReference type="SAM" id="Phobius"/>
    </source>
</evidence>
<dbReference type="RefSeq" id="WP_183794114.1">
    <property type="nucleotide sequence ID" value="NZ_JACIDU010000016.1"/>
</dbReference>
<keyword evidence="1" id="KW-0812">Transmembrane</keyword>
<feature type="transmembrane region" description="Helical" evidence="1">
    <location>
        <begin position="12"/>
        <end position="38"/>
    </location>
</feature>
<organism evidence="3 4">
    <name type="scientific">Allorhizobium borbori</name>
    <dbReference type="NCBI Taxonomy" id="485907"/>
    <lineage>
        <taxon>Bacteria</taxon>
        <taxon>Pseudomonadati</taxon>
        <taxon>Pseudomonadota</taxon>
        <taxon>Alphaproteobacteria</taxon>
        <taxon>Hyphomicrobiales</taxon>
        <taxon>Rhizobiaceae</taxon>
        <taxon>Rhizobium/Agrobacterium group</taxon>
        <taxon>Allorhizobium</taxon>
    </lineage>
</organism>
<dbReference type="EMBL" id="JACIDU010000016">
    <property type="protein sequence ID" value="MBB4105026.1"/>
    <property type="molecule type" value="Genomic_DNA"/>
</dbReference>
<proteinExistence type="predicted"/>
<evidence type="ECO:0000313" key="4">
    <source>
        <dbReference type="Proteomes" id="UP000584824"/>
    </source>
</evidence>
<keyword evidence="4" id="KW-1185">Reference proteome</keyword>
<gene>
    <name evidence="3" type="ORF">GGQ66_003609</name>
</gene>
<dbReference type="Pfam" id="PF07811">
    <property type="entry name" value="TadE"/>
    <property type="match status" value="1"/>
</dbReference>
<keyword evidence="1" id="KW-0472">Membrane</keyword>
<dbReference type="InterPro" id="IPR012495">
    <property type="entry name" value="TadE-like_dom"/>
</dbReference>
<sequence>MKQYSIEDENSGAAAVEFALIAPFFLILLLTMIAYGIYLATSHALQQVAADAARTAVAGIDEQERQQLAREYVLNSTLDYPLMDPREVQINVTSDPKNADQFTVVLTYNAEALPIWGLYTYMLPGKTITKFSTIRLGGL</sequence>
<dbReference type="Proteomes" id="UP000584824">
    <property type="component" value="Unassembled WGS sequence"/>
</dbReference>
<feature type="domain" description="TadE-like" evidence="2">
    <location>
        <begin position="12"/>
        <end position="54"/>
    </location>
</feature>